<dbReference type="RefSeq" id="WP_212192682.1">
    <property type="nucleotide sequence ID" value="NZ_JAGTAR010000037.1"/>
</dbReference>
<dbReference type="GO" id="GO:0016853">
    <property type="term" value="F:isomerase activity"/>
    <property type="evidence" value="ECO:0007669"/>
    <property type="project" value="UniProtKB-KW"/>
</dbReference>
<evidence type="ECO:0000313" key="4">
    <source>
        <dbReference type="Proteomes" id="UP000679220"/>
    </source>
</evidence>
<dbReference type="Proteomes" id="UP000679220">
    <property type="component" value="Unassembled WGS sequence"/>
</dbReference>
<dbReference type="Gene3D" id="2.60.120.10">
    <property type="entry name" value="Jelly Rolls"/>
    <property type="match status" value="1"/>
</dbReference>
<dbReference type="PANTHER" id="PTHR42742:SF3">
    <property type="entry name" value="FRUCTOKINASE"/>
    <property type="match status" value="1"/>
</dbReference>
<dbReference type="InterPro" id="IPR011051">
    <property type="entry name" value="RmlC_Cupin_sf"/>
</dbReference>
<keyword evidence="3" id="KW-0413">Isomerase</keyword>
<keyword evidence="1" id="KW-0479">Metal-binding</keyword>
<dbReference type="CDD" id="cd07010">
    <property type="entry name" value="cupin_PMI_type_I_N_bac"/>
    <property type="match status" value="1"/>
</dbReference>
<dbReference type="GO" id="GO:0046872">
    <property type="term" value="F:metal ion binding"/>
    <property type="evidence" value="ECO:0007669"/>
    <property type="project" value="UniProtKB-KW"/>
</dbReference>
<evidence type="ECO:0000256" key="2">
    <source>
        <dbReference type="ARBA" id="ARBA00022833"/>
    </source>
</evidence>
<evidence type="ECO:0000256" key="1">
    <source>
        <dbReference type="ARBA" id="ARBA00022723"/>
    </source>
</evidence>
<comment type="caution">
    <text evidence="3">The sequence shown here is derived from an EMBL/GenBank/DDBJ whole genome shotgun (WGS) entry which is preliminary data.</text>
</comment>
<dbReference type="AlphaFoldDB" id="A0A941J119"/>
<gene>
    <name evidence="3" type="ORF">KDU71_18955</name>
</gene>
<evidence type="ECO:0000313" key="3">
    <source>
        <dbReference type="EMBL" id="MBR8537657.1"/>
    </source>
</evidence>
<dbReference type="PANTHER" id="PTHR42742">
    <property type="entry name" value="TRANSCRIPTIONAL REPRESSOR MPRA"/>
    <property type="match status" value="1"/>
</dbReference>
<keyword evidence="2" id="KW-0862">Zinc</keyword>
<dbReference type="InterPro" id="IPR014710">
    <property type="entry name" value="RmlC-like_jellyroll"/>
</dbReference>
<dbReference type="SUPFAM" id="SSF51182">
    <property type="entry name" value="RmlC-like cupins"/>
    <property type="match status" value="1"/>
</dbReference>
<name>A0A941J119_9BACT</name>
<accession>A0A941J119</accession>
<keyword evidence="4" id="KW-1185">Reference proteome</keyword>
<dbReference type="InterPro" id="IPR051804">
    <property type="entry name" value="Carb_Metab_Reg_Kinase/Isom"/>
</dbReference>
<protein>
    <submittedName>
        <fullName evidence="3">Class I mannose-6-phosphate isomerase</fullName>
    </submittedName>
</protein>
<reference evidence="3" key="2">
    <citation type="submission" date="2021-04" db="EMBL/GenBank/DDBJ databases">
        <authorList>
            <person name="Zhang T."/>
            <person name="Zhang Y."/>
            <person name="Lu D."/>
            <person name="Zuo D."/>
            <person name="Du Z."/>
        </authorList>
    </citation>
    <scope>NUCLEOTIDE SEQUENCE</scope>
    <source>
        <strain evidence="3">JR1</strain>
    </source>
</reference>
<organism evidence="3 4">
    <name type="scientific">Carboxylicivirga sediminis</name>
    <dbReference type="NCBI Taxonomy" id="2006564"/>
    <lineage>
        <taxon>Bacteria</taxon>
        <taxon>Pseudomonadati</taxon>
        <taxon>Bacteroidota</taxon>
        <taxon>Bacteroidia</taxon>
        <taxon>Marinilabiliales</taxon>
        <taxon>Marinilabiliaceae</taxon>
        <taxon>Carboxylicivirga</taxon>
    </lineage>
</organism>
<reference evidence="3" key="1">
    <citation type="journal article" date="2018" name="Int. J. Syst. Evol. Microbiol.">
        <title>Carboxylicivirga sediminis sp. nov., isolated from coastal sediment.</title>
        <authorList>
            <person name="Wang F.Q."/>
            <person name="Ren L.H."/>
            <person name="Zou R.J."/>
            <person name="Sun Y.Z."/>
            <person name="Liu X.J."/>
            <person name="Jiang F."/>
            <person name="Liu L.J."/>
        </authorList>
    </citation>
    <scope>NUCLEOTIDE SEQUENCE</scope>
    <source>
        <strain evidence="3">JR1</strain>
    </source>
</reference>
<proteinExistence type="predicted"/>
<dbReference type="EMBL" id="JAGTAR010000037">
    <property type="protein sequence ID" value="MBR8537657.1"/>
    <property type="molecule type" value="Genomic_DNA"/>
</dbReference>
<sequence>MSKIRETKQFLLPLQKANVTKGNYDLYPTARLDKGAIQAGSKALVERMANEKVIIIDGYVGVFYEEIVKELEEALRQKGKVVNSISMQEALKPSNVIDAMIAPFLGGDDPIFGKRTSLQLKDFYQEEKLKNLPLDASADINIIYGPGAALSGAEGLLVYVDLPKNELQFRARAKSVCNLGAEEPAAGKVMYKRFYFVDWVVLNSHKAVLLPAIDIVIDGQQTEELVWMSGDKLRQGLHNMAQNVFRVRPWFEPGAWGGQWIKDKIKQLNPDVINYAWSFELIVPENGLLFESDGLMLEVSFDSIMFQEYKAVMGQHAEQFMYEFPLRFDFLDTFDGGNLSIQCHPQVDYIQQHFGETITQEETYYILDAGKDAKCYLGFQESIDPKGFEADLKYSFDNKEPIDITKHVQVLDSHKHDLFLIPPGTIHGSGTENLVLEISTTPYIFTFKMYDWLRVDLDGQPRPINVERGMENLCFDRKGEYVTEKLVAKPALLAEGDDWKHYHLATHAKHTYDVERYHFNSSIEIDTANKCNVLSLVEGSSIIVETQNGMRQRFNYAETFVIPAAAGAYKIINEGGNEAKVVKAYMK</sequence>